<dbReference type="AlphaFoldDB" id="A0AA37WGQ8"/>
<sequence length="545" mass="61240">MLTQKVKWFALGIVLLFSGSGYKNASYLLNVGIEKQNPYLIWQAFVLGESDASAALLNLKLSDTSKVLWYDVLALNGNIDAAKYLADNTIHKGTQTHYYRLAAEQGDANAQFEYALLQDADLSEMQRFLTLSAEQGYPPAVIAYAKFLHAKLDANEADILYWLDKASKLDAESAIKLAKRFWLNHNKKDAIKYFEHAKSMGNSRASAYINVLQNYNEQTLNALFDNAETGTDVNCLQTIQPIARSLESMVQAVSMYNDFKKDERLASLDMCLLVPRWLPENEMKCHFDTSTGRNTCDLIELASYKKNLPFSHMVFFVERGKAYVQNGIMYVDLADEYSVFVHELAHFVGFVDEYKLTEATANNYCMPDSVPNLLFYEPSAPEARKKLAWWNELFDKTQLRINMPDDIEGKKSVATILAGENALGQSKAQKAAPIDNTGAGEGVAVDSINVEGPSLIEPEPQPSLSISSSRACDSLDIKSFKPTSEITFLEHHDTENIPALYIHMWQAMLEEKTDEKPLIKALFNAANQSKNADLIDHWADVYYSL</sequence>
<keyword evidence="2" id="KW-1185">Reference proteome</keyword>
<dbReference type="EMBL" id="BSOT01000005">
    <property type="protein sequence ID" value="GLR70471.1"/>
    <property type="molecule type" value="Genomic_DNA"/>
</dbReference>
<reference evidence="1" key="1">
    <citation type="journal article" date="2014" name="Int. J. Syst. Evol. Microbiol.">
        <title>Complete genome sequence of Corynebacterium casei LMG S-19264T (=DSM 44701T), isolated from a smear-ripened cheese.</title>
        <authorList>
            <consortium name="US DOE Joint Genome Institute (JGI-PGF)"/>
            <person name="Walter F."/>
            <person name="Albersmeier A."/>
            <person name="Kalinowski J."/>
            <person name="Ruckert C."/>
        </authorList>
    </citation>
    <scope>NUCLEOTIDE SEQUENCE</scope>
    <source>
        <strain evidence="1">NBRC 110023</strain>
    </source>
</reference>
<dbReference type="SUPFAM" id="SSF81901">
    <property type="entry name" value="HCP-like"/>
    <property type="match status" value="1"/>
</dbReference>
<protein>
    <recommendedName>
        <fullName evidence="3">Sel1 repeat family protein</fullName>
    </recommendedName>
</protein>
<accession>A0AA37WGQ8</accession>
<dbReference type="Proteomes" id="UP001156601">
    <property type="component" value="Unassembled WGS sequence"/>
</dbReference>
<comment type="caution">
    <text evidence="1">The sequence shown here is derived from an EMBL/GenBank/DDBJ whole genome shotgun (WGS) entry which is preliminary data.</text>
</comment>
<organism evidence="1 2">
    <name type="scientific">Agaribacter marinus</name>
    <dbReference type="NCBI Taxonomy" id="1431249"/>
    <lineage>
        <taxon>Bacteria</taxon>
        <taxon>Pseudomonadati</taxon>
        <taxon>Pseudomonadota</taxon>
        <taxon>Gammaproteobacteria</taxon>
        <taxon>Alteromonadales</taxon>
        <taxon>Alteromonadaceae</taxon>
        <taxon>Agaribacter</taxon>
    </lineage>
</organism>
<gene>
    <name evidence="1" type="ORF">GCM10007852_13790</name>
</gene>
<dbReference type="Gene3D" id="1.25.40.10">
    <property type="entry name" value="Tetratricopeptide repeat domain"/>
    <property type="match status" value="1"/>
</dbReference>
<dbReference type="RefSeq" id="WP_284216766.1">
    <property type="nucleotide sequence ID" value="NZ_BSOT01000005.1"/>
</dbReference>
<evidence type="ECO:0000313" key="1">
    <source>
        <dbReference type="EMBL" id="GLR70471.1"/>
    </source>
</evidence>
<evidence type="ECO:0000313" key="2">
    <source>
        <dbReference type="Proteomes" id="UP001156601"/>
    </source>
</evidence>
<name>A0AA37WGQ8_9ALTE</name>
<proteinExistence type="predicted"/>
<dbReference type="InterPro" id="IPR011990">
    <property type="entry name" value="TPR-like_helical_dom_sf"/>
</dbReference>
<evidence type="ECO:0008006" key="3">
    <source>
        <dbReference type="Google" id="ProtNLM"/>
    </source>
</evidence>
<reference evidence="1" key="2">
    <citation type="submission" date="2023-01" db="EMBL/GenBank/DDBJ databases">
        <title>Draft genome sequence of Agaribacter marinus strain NBRC 110023.</title>
        <authorList>
            <person name="Sun Q."/>
            <person name="Mori K."/>
        </authorList>
    </citation>
    <scope>NUCLEOTIDE SEQUENCE</scope>
    <source>
        <strain evidence="1">NBRC 110023</strain>
    </source>
</reference>